<dbReference type="EMBL" id="LCIZ01000017">
    <property type="protein sequence ID" value="KKT67033.1"/>
    <property type="molecule type" value="Genomic_DNA"/>
</dbReference>
<dbReference type="AlphaFoldDB" id="A0A0G1J6P7"/>
<organism evidence="3 4">
    <name type="scientific">Candidatus Curtissbacteria bacterium GW2011_GWC1_44_33</name>
    <dbReference type="NCBI Taxonomy" id="1618413"/>
    <lineage>
        <taxon>Bacteria</taxon>
        <taxon>Candidatus Curtissiibacteriota</taxon>
    </lineage>
</organism>
<evidence type="ECO:0000313" key="4">
    <source>
        <dbReference type="Proteomes" id="UP000033901"/>
    </source>
</evidence>
<dbReference type="InterPro" id="IPR001173">
    <property type="entry name" value="Glyco_trans_2-like"/>
</dbReference>
<dbReference type="PANTHER" id="PTHR43630">
    <property type="entry name" value="POLY-BETA-1,6-N-ACETYL-D-GLUCOSAMINE SYNTHASE"/>
    <property type="match status" value="1"/>
</dbReference>
<dbReference type="Pfam" id="PF00535">
    <property type="entry name" value="Glycos_transf_2"/>
    <property type="match status" value="1"/>
</dbReference>
<gene>
    <name evidence="3" type="ORF">UW61_C0017G0010</name>
</gene>
<keyword evidence="3" id="KW-0808">Transferase</keyword>
<sequence length="295" mass="34588">MDTYISRRSPTKMSKLSVVLATRNEEKNIGPCLESIKAIADEIIVVDEYSTDKTREIAKKYGAKVYLEPHHDVFHITKQKALEKATGDWILQLDADEVVTSKLANEIRRLVTFNKQPKAPPELFIRHQKLVEQRDGKIGKDTGEVIAFFVPRLNYFLGKPLRYAGVYPDGVIRLVKKGKARFPQISVHEQIEVDGEVAWLANNLEHHDLPTLERYLSRLNRYTDLKAAEFKEQRLPKNIFTLFFFSFIRPFLVFLNLYFRHKGFLDGMRGFIWCLFSSLHFPIAYYKYWQWRLKT</sequence>
<keyword evidence="1" id="KW-1133">Transmembrane helix</keyword>
<keyword evidence="1" id="KW-0812">Transmembrane</keyword>
<reference evidence="3 4" key="1">
    <citation type="journal article" date="2015" name="Nature">
        <title>rRNA introns, odd ribosomes, and small enigmatic genomes across a large radiation of phyla.</title>
        <authorList>
            <person name="Brown C.T."/>
            <person name="Hug L.A."/>
            <person name="Thomas B.C."/>
            <person name="Sharon I."/>
            <person name="Castelle C.J."/>
            <person name="Singh A."/>
            <person name="Wilkins M.J."/>
            <person name="Williams K.H."/>
            <person name="Banfield J.F."/>
        </authorList>
    </citation>
    <scope>NUCLEOTIDE SEQUENCE [LARGE SCALE GENOMIC DNA]</scope>
</reference>
<dbReference type="CDD" id="cd02511">
    <property type="entry name" value="Beta4Glucosyltransferase"/>
    <property type="match status" value="1"/>
</dbReference>
<evidence type="ECO:0000256" key="1">
    <source>
        <dbReference type="SAM" id="Phobius"/>
    </source>
</evidence>
<evidence type="ECO:0000259" key="2">
    <source>
        <dbReference type="Pfam" id="PF00535"/>
    </source>
</evidence>
<feature type="transmembrane region" description="Helical" evidence="1">
    <location>
        <begin position="239"/>
        <end position="258"/>
    </location>
</feature>
<dbReference type="InterPro" id="IPR029044">
    <property type="entry name" value="Nucleotide-diphossugar_trans"/>
</dbReference>
<comment type="caution">
    <text evidence="3">The sequence shown here is derived from an EMBL/GenBank/DDBJ whole genome shotgun (WGS) entry which is preliminary data.</text>
</comment>
<dbReference type="Gene3D" id="3.90.550.10">
    <property type="entry name" value="Spore Coat Polysaccharide Biosynthesis Protein SpsA, Chain A"/>
    <property type="match status" value="1"/>
</dbReference>
<dbReference type="PANTHER" id="PTHR43630:SF2">
    <property type="entry name" value="GLYCOSYLTRANSFERASE"/>
    <property type="match status" value="1"/>
</dbReference>
<dbReference type="Proteomes" id="UP000033901">
    <property type="component" value="Unassembled WGS sequence"/>
</dbReference>
<proteinExistence type="predicted"/>
<protein>
    <submittedName>
        <fullName evidence="3">Glycosyl transferase family protein</fullName>
    </submittedName>
</protein>
<keyword evidence="1" id="KW-0472">Membrane</keyword>
<feature type="domain" description="Glycosyltransferase 2-like" evidence="2">
    <location>
        <begin position="17"/>
        <end position="102"/>
    </location>
</feature>
<evidence type="ECO:0000313" key="3">
    <source>
        <dbReference type="EMBL" id="KKT67033.1"/>
    </source>
</evidence>
<dbReference type="GO" id="GO:0016740">
    <property type="term" value="F:transferase activity"/>
    <property type="evidence" value="ECO:0007669"/>
    <property type="project" value="UniProtKB-KW"/>
</dbReference>
<dbReference type="SUPFAM" id="SSF53448">
    <property type="entry name" value="Nucleotide-diphospho-sugar transferases"/>
    <property type="match status" value="1"/>
</dbReference>
<name>A0A0G1J6P7_9BACT</name>
<feature type="transmembrane region" description="Helical" evidence="1">
    <location>
        <begin position="270"/>
        <end position="289"/>
    </location>
</feature>
<accession>A0A0G1J6P7</accession>